<keyword evidence="10" id="KW-0653">Protein transport</keyword>
<evidence type="ECO:0000256" key="9">
    <source>
        <dbReference type="ARBA" id="ARBA00022833"/>
    </source>
</evidence>
<evidence type="ECO:0000313" key="19">
    <source>
        <dbReference type="WBParaSite" id="Pan_g6683.t1"/>
    </source>
</evidence>
<keyword evidence="5" id="KW-0813">Transport</keyword>
<keyword evidence="18" id="KW-1185">Reference proteome</keyword>
<evidence type="ECO:0000256" key="15">
    <source>
        <dbReference type="PIRNR" id="PIRNR038074"/>
    </source>
</evidence>
<evidence type="ECO:0000313" key="18">
    <source>
        <dbReference type="Proteomes" id="UP000492821"/>
    </source>
</evidence>
<dbReference type="PIRSF" id="PIRSF038074">
    <property type="entry name" value="Peroxisome_assembly_p12"/>
    <property type="match status" value="1"/>
</dbReference>
<dbReference type="GO" id="GO:0006513">
    <property type="term" value="P:protein monoubiquitination"/>
    <property type="evidence" value="ECO:0007669"/>
    <property type="project" value="TreeGrafter"/>
</dbReference>
<dbReference type="GO" id="GO:0016558">
    <property type="term" value="P:protein import into peroxisome matrix"/>
    <property type="evidence" value="ECO:0007669"/>
    <property type="project" value="UniProtKB-UniRule"/>
</dbReference>
<dbReference type="InterPro" id="IPR006845">
    <property type="entry name" value="Pex_N"/>
</dbReference>
<dbReference type="GO" id="GO:0005778">
    <property type="term" value="C:peroxisomal membrane"/>
    <property type="evidence" value="ECO:0007669"/>
    <property type="project" value="UniProtKB-SubCell"/>
</dbReference>
<feature type="transmembrane region" description="Helical" evidence="16">
    <location>
        <begin position="152"/>
        <end position="173"/>
    </location>
</feature>
<evidence type="ECO:0000256" key="14">
    <source>
        <dbReference type="ARBA" id="ARBA00029692"/>
    </source>
</evidence>
<dbReference type="SUPFAM" id="SSF57850">
    <property type="entry name" value="RING/U-box"/>
    <property type="match status" value="1"/>
</dbReference>
<name>A0A7E4W5U1_PANRE</name>
<comment type="subcellular location">
    <subcellularLocation>
        <location evidence="1">Peroxisome membrane</location>
        <topology evidence="1">Multi-pass membrane protein</topology>
    </subcellularLocation>
</comment>
<evidence type="ECO:0000256" key="11">
    <source>
        <dbReference type="ARBA" id="ARBA00022989"/>
    </source>
</evidence>
<dbReference type="Gene3D" id="3.30.40.10">
    <property type="entry name" value="Zinc/RING finger domain, C3HC4 (zinc finger)"/>
    <property type="match status" value="1"/>
</dbReference>
<dbReference type="PANTHER" id="PTHR12888">
    <property type="entry name" value="PEROXISOME ASSEMBLY PROTEIN 12 PEROXIN-12"/>
    <property type="match status" value="1"/>
</dbReference>
<evidence type="ECO:0000256" key="3">
    <source>
        <dbReference type="ARBA" id="ARBA00008704"/>
    </source>
</evidence>
<evidence type="ECO:0000256" key="10">
    <source>
        <dbReference type="ARBA" id="ARBA00022927"/>
    </source>
</evidence>
<dbReference type="CDD" id="cd16451">
    <property type="entry name" value="mRING_PEX12"/>
    <property type="match status" value="1"/>
</dbReference>
<evidence type="ECO:0000256" key="4">
    <source>
        <dbReference type="ARBA" id="ARBA00018980"/>
    </source>
</evidence>
<proteinExistence type="inferred from homology"/>
<keyword evidence="11 16" id="KW-1133">Transmembrane helix</keyword>
<evidence type="ECO:0000256" key="12">
    <source>
        <dbReference type="ARBA" id="ARBA00023136"/>
    </source>
</evidence>
<keyword evidence="13 15" id="KW-0576">Peroxisome</keyword>
<evidence type="ECO:0000256" key="2">
    <source>
        <dbReference type="ARBA" id="ARBA00004906"/>
    </source>
</evidence>
<comment type="similarity">
    <text evidence="3 15">Belongs to the pex2/pex10/pex12 family.</text>
</comment>
<keyword evidence="12 15" id="KW-0472">Membrane</keyword>
<organism evidence="18 19">
    <name type="scientific">Panagrellus redivivus</name>
    <name type="common">Microworm</name>
    <dbReference type="NCBI Taxonomy" id="6233"/>
    <lineage>
        <taxon>Eukaryota</taxon>
        <taxon>Metazoa</taxon>
        <taxon>Ecdysozoa</taxon>
        <taxon>Nematoda</taxon>
        <taxon>Chromadorea</taxon>
        <taxon>Rhabditida</taxon>
        <taxon>Tylenchina</taxon>
        <taxon>Panagrolaimomorpha</taxon>
        <taxon>Panagrolaimoidea</taxon>
        <taxon>Panagrolaimidae</taxon>
        <taxon>Panagrellus</taxon>
    </lineage>
</organism>
<keyword evidence="8" id="KW-0863">Zinc-finger</keyword>
<dbReference type="Pfam" id="PF04757">
    <property type="entry name" value="Pex2_Pex12"/>
    <property type="match status" value="1"/>
</dbReference>
<dbReference type="GO" id="GO:0004842">
    <property type="term" value="F:ubiquitin-protein transferase activity"/>
    <property type="evidence" value="ECO:0007669"/>
    <property type="project" value="TreeGrafter"/>
</dbReference>
<evidence type="ECO:0000256" key="8">
    <source>
        <dbReference type="ARBA" id="ARBA00022771"/>
    </source>
</evidence>
<sequence>MAVQTGAFRGAGVVSATTEATLPSVFDIWAQQSLSDSIKPALNQVVNFTSLWYPKKCQNIKKYFDELYLGFSFILDGYYLRNYGGSFAENFYGIKRIDSKTNKPPVDKNRMKSMFFITIWPYLRAKLDKLHERLTAISDQQRTRFTTLFLKYYPYLKTVIGIATVIFQLAYVFNFAKTPAPFLWLAGCHLEKLTPADLMAFDTLPLHLQSGGPLTRLWRFIVSIPAVFGRLFTYGLFFVQFLEYFYASGTADQFSTTHQRGSPPKHPAKRLTEAEVLTLEVDKCPLCYRRRVNDTVLAVSGYVFCFSCIDGYVRREGLCPVTYLPATVNELVRLYKTT</sequence>
<keyword evidence="6 16" id="KW-0812">Transmembrane</keyword>
<reference evidence="19" key="2">
    <citation type="submission" date="2020-10" db="UniProtKB">
        <authorList>
            <consortium name="WormBaseParasite"/>
        </authorList>
    </citation>
    <scope>IDENTIFICATION</scope>
</reference>
<dbReference type="Proteomes" id="UP000492821">
    <property type="component" value="Unassembled WGS sequence"/>
</dbReference>
<dbReference type="InterPro" id="IPR013083">
    <property type="entry name" value="Znf_RING/FYVE/PHD"/>
</dbReference>
<evidence type="ECO:0000256" key="13">
    <source>
        <dbReference type="ARBA" id="ARBA00023140"/>
    </source>
</evidence>
<comment type="function">
    <text evidence="15">Component of a retrotranslocation channel required for peroxisome organization by mediating export of the PEX5 receptor from peroxisomes to the cytosol, thereby promoting PEX5 recycling.</text>
</comment>
<dbReference type="WBParaSite" id="Pan_g6683.t1">
    <property type="protein sequence ID" value="Pan_g6683.t1"/>
    <property type="gene ID" value="Pan_g6683"/>
</dbReference>
<evidence type="ECO:0000256" key="6">
    <source>
        <dbReference type="ARBA" id="ARBA00022692"/>
    </source>
</evidence>
<evidence type="ECO:0000256" key="5">
    <source>
        <dbReference type="ARBA" id="ARBA00022448"/>
    </source>
</evidence>
<dbReference type="InterPro" id="IPR017375">
    <property type="entry name" value="PEX12"/>
</dbReference>
<protein>
    <recommendedName>
        <fullName evidence="4 15">Peroxisome assembly protein 12</fullName>
    </recommendedName>
    <alternativeName>
        <fullName evidence="14 15">Peroxin-12</fullName>
    </alternativeName>
</protein>
<dbReference type="GO" id="GO:1990429">
    <property type="term" value="C:peroxisomal importomer complex"/>
    <property type="evidence" value="ECO:0007669"/>
    <property type="project" value="TreeGrafter"/>
</dbReference>
<accession>A0A7E4W5U1</accession>
<feature type="domain" description="Pex N-terminal" evidence="17">
    <location>
        <begin position="31"/>
        <end position="248"/>
    </location>
</feature>
<evidence type="ECO:0000256" key="16">
    <source>
        <dbReference type="SAM" id="Phobius"/>
    </source>
</evidence>
<evidence type="ECO:0000256" key="7">
    <source>
        <dbReference type="ARBA" id="ARBA00022723"/>
    </source>
</evidence>
<feature type="transmembrane region" description="Helical" evidence="16">
    <location>
        <begin position="217"/>
        <end position="239"/>
    </location>
</feature>
<keyword evidence="9" id="KW-0862">Zinc</keyword>
<comment type="pathway">
    <text evidence="2">Protein modification; protein ubiquitination.</text>
</comment>
<evidence type="ECO:0000256" key="1">
    <source>
        <dbReference type="ARBA" id="ARBA00004585"/>
    </source>
</evidence>
<reference evidence="18" key="1">
    <citation type="journal article" date="2013" name="Genetics">
        <title>The draft genome and transcriptome of Panagrellus redivivus are shaped by the harsh demands of a free-living lifestyle.</title>
        <authorList>
            <person name="Srinivasan J."/>
            <person name="Dillman A.R."/>
            <person name="Macchietto M.G."/>
            <person name="Heikkinen L."/>
            <person name="Lakso M."/>
            <person name="Fracchia K.M."/>
            <person name="Antoshechkin I."/>
            <person name="Mortazavi A."/>
            <person name="Wong G."/>
            <person name="Sternberg P.W."/>
        </authorList>
    </citation>
    <scope>NUCLEOTIDE SEQUENCE [LARGE SCALE GENOMIC DNA]</scope>
    <source>
        <strain evidence="18">MT8872</strain>
    </source>
</reference>
<dbReference type="PANTHER" id="PTHR12888:SF0">
    <property type="entry name" value="PEROXISOME ASSEMBLY PROTEIN 12"/>
    <property type="match status" value="1"/>
</dbReference>
<evidence type="ECO:0000259" key="17">
    <source>
        <dbReference type="Pfam" id="PF04757"/>
    </source>
</evidence>
<keyword evidence="7" id="KW-0479">Metal-binding</keyword>
<dbReference type="GO" id="GO:0008270">
    <property type="term" value="F:zinc ion binding"/>
    <property type="evidence" value="ECO:0007669"/>
    <property type="project" value="UniProtKB-KW"/>
</dbReference>
<dbReference type="AlphaFoldDB" id="A0A7E4W5U1"/>